<dbReference type="PANTHER" id="PTHR31992">
    <property type="entry name" value="DOF ZINC FINGER PROTEIN DOF1.4-RELATED"/>
    <property type="match status" value="1"/>
</dbReference>
<feature type="region of interest" description="Disordered" evidence="10">
    <location>
        <begin position="1"/>
        <end position="36"/>
    </location>
</feature>
<accession>A0A371FD34</accession>
<dbReference type="GO" id="GO:0003677">
    <property type="term" value="F:DNA binding"/>
    <property type="evidence" value="ECO:0007669"/>
    <property type="project" value="UniProtKB-UniRule"/>
</dbReference>
<evidence type="ECO:0000256" key="7">
    <source>
        <dbReference type="ARBA" id="ARBA00023242"/>
    </source>
</evidence>
<evidence type="ECO:0000256" key="4">
    <source>
        <dbReference type="ARBA" id="ARBA00023015"/>
    </source>
</evidence>
<dbReference type="PANTHER" id="PTHR31992:SF108">
    <property type="entry name" value="DOF ZINC FINGER PROTEIN"/>
    <property type="match status" value="1"/>
</dbReference>
<evidence type="ECO:0000256" key="1">
    <source>
        <dbReference type="ARBA" id="ARBA00022723"/>
    </source>
</evidence>
<feature type="domain" description="Dof-type" evidence="11">
    <location>
        <begin position="34"/>
        <end position="88"/>
    </location>
</feature>
<organism evidence="12 13">
    <name type="scientific">Mucuna pruriens</name>
    <name type="common">Velvet bean</name>
    <name type="synonym">Dolichos pruriens</name>
    <dbReference type="NCBI Taxonomy" id="157652"/>
    <lineage>
        <taxon>Eukaryota</taxon>
        <taxon>Viridiplantae</taxon>
        <taxon>Streptophyta</taxon>
        <taxon>Embryophyta</taxon>
        <taxon>Tracheophyta</taxon>
        <taxon>Spermatophyta</taxon>
        <taxon>Magnoliopsida</taxon>
        <taxon>eudicotyledons</taxon>
        <taxon>Gunneridae</taxon>
        <taxon>Pentapetalae</taxon>
        <taxon>rosids</taxon>
        <taxon>fabids</taxon>
        <taxon>Fabales</taxon>
        <taxon>Fabaceae</taxon>
        <taxon>Papilionoideae</taxon>
        <taxon>50 kb inversion clade</taxon>
        <taxon>NPAAA clade</taxon>
        <taxon>indigoferoid/millettioid clade</taxon>
        <taxon>Phaseoleae</taxon>
        <taxon>Mucuna</taxon>
    </lineage>
</organism>
<feature type="compositionally biased region" description="Basic and acidic residues" evidence="10">
    <location>
        <begin position="1"/>
        <end position="12"/>
    </location>
</feature>
<dbReference type="InterPro" id="IPR003851">
    <property type="entry name" value="Znf_Dof"/>
</dbReference>
<dbReference type="GO" id="GO:0005634">
    <property type="term" value="C:nucleus"/>
    <property type="evidence" value="ECO:0007669"/>
    <property type="project" value="UniProtKB-SubCell"/>
</dbReference>
<dbReference type="STRING" id="157652.A0A371FD34"/>
<dbReference type="InterPro" id="IPR045174">
    <property type="entry name" value="Dof"/>
</dbReference>
<protein>
    <recommendedName>
        <fullName evidence="9">Dof zinc finger protein</fullName>
    </recommendedName>
</protein>
<evidence type="ECO:0000313" key="13">
    <source>
        <dbReference type="Proteomes" id="UP000257109"/>
    </source>
</evidence>
<evidence type="ECO:0000256" key="9">
    <source>
        <dbReference type="RuleBase" id="RU369094"/>
    </source>
</evidence>
<keyword evidence="5 8" id="KW-0238">DNA-binding</keyword>
<evidence type="ECO:0000256" key="6">
    <source>
        <dbReference type="ARBA" id="ARBA00023163"/>
    </source>
</evidence>
<evidence type="ECO:0000256" key="3">
    <source>
        <dbReference type="ARBA" id="ARBA00022833"/>
    </source>
</evidence>
<comment type="caution">
    <text evidence="12">The sequence shown here is derived from an EMBL/GenBank/DDBJ whole genome shotgun (WGS) entry which is preliminary data.</text>
</comment>
<evidence type="ECO:0000259" key="11">
    <source>
        <dbReference type="PROSITE" id="PS50884"/>
    </source>
</evidence>
<keyword evidence="6 9" id="KW-0804">Transcription</keyword>
<name>A0A371FD34_MUCPR</name>
<feature type="region of interest" description="Disordered" evidence="10">
    <location>
        <begin position="75"/>
        <end position="112"/>
    </location>
</feature>
<evidence type="ECO:0000313" key="12">
    <source>
        <dbReference type="EMBL" id="RDX76207.1"/>
    </source>
</evidence>
<dbReference type="EMBL" id="QJKJ01009592">
    <property type="protein sequence ID" value="RDX76207.1"/>
    <property type="molecule type" value="Genomic_DNA"/>
</dbReference>
<evidence type="ECO:0000256" key="5">
    <source>
        <dbReference type="ARBA" id="ARBA00023125"/>
    </source>
</evidence>
<dbReference type="OrthoDB" id="1927254at2759"/>
<evidence type="ECO:0000256" key="2">
    <source>
        <dbReference type="ARBA" id="ARBA00022771"/>
    </source>
</evidence>
<evidence type="ECO:0000256" key="8">
    <source>
        <dbReference type="PROSITE-ProRule" id="PRU00071"/>
    </source>
</evidence>
<keyword evidence="13" id="KW-1185">Reference proteome</keyword>
<comment type="function">
    <text evidence="9">Transcription factor that binds specifically to a 5'-AA[AG]G-3' consensus core sequence.</text>
</comment>
<keyword evidence="7 8" id="KW-0539">Nucleus</keyword>
<keyword evidence="4 9" id="KW-0805">Transcription regulation</keyword>
<dbReference type="AlphaFoldDB" id="A0A371FD34"/>
<keyword evidence="3 9" id="KW-0862">Zinc</keyword>
<dbReference type="PROSITE" id="PS01361">
    <property type="entry name" value="ZF_DOF_1"/>
    <property type="match status" value="1"/>
</dbReference>
<feature type="non-terminal residue" evidence="12">
    <location>
        <position position="1"/>
    </location>
</feature>
<keyword evidence="1 9" id="KW-0479">Metal-binding</keyword>
<dbReference type="PROSITE" id="PS50884">
    <property type="entry name" value="ZF_DOF_2"/>
    <property type="match status" value="1"/>
</dbReference>
<dbReference type="GO" id="GO:0008270">
    <property type="term" value="F:zinc ion binding"/>
    <property type="evidence" value="ECO:0007669"/>
    <property type="project" value="UniProtKB-KW"/>
</dbReference>
<dbReference type="Pfam" id="PF02701">
    <property type="entry name" value="Zn_ribbon_Dof"/>
    <property type="match status" value="1"/>
</dbReference>
<gene>
    <name evidence="12" type="primary">DOF5.3</name>
    <name evidence="12" type="ORF">CR513_43824</name>
</gene>
<dbReference type="Proteomes" id="UP000257109">
    <property type="component" value="Unassembled WGS sequence"/>
</dbReference>
<feature type="compositionally biased region" description="Low complexity" evidence="10">
    <location>
        <begin position="91"/>
        <end position="112"/>
    </location>
</feature>
<proteinExistence type="predicted"/>
<sequence>MEQEGGDMKKQPQDQGVKEMQQGDAQAQPPQQPQKCPRCDSLNTKFCYYNNYSLSQPRYFCKTCRRYWTQGGTLRNVPVGGGCRKGKRAKSSPSPSPAENSSSRQQQPQEMVMVQPQPPVVRAKDPSSVVASPFYQGGGGYLSSLAAMHSLNPSSSHPFDQSLNSDPLRPSNLGLLSGFHVSSLGSQRPIGSIRPPQLYQIGSGEREVVSMYEQGLVNVNPSSTMANSSGVSQHAWTQSFINSNAANRASSDASLWSTISTTIGGNSERTSTSAAAASSLVPNQWPDLPGGIENFWVGYLGQFSESRLFYLQLCFVRFAVALALAPG</sequence>
<reference evidence="12" key="1">
    <citation type="submission" date="2018-05" db="EMBL/GenBank/DDBJ databases">
        <title>Draft genome of Mucuna pruriens seed.</title>
        <authorList>
            <person name="Nnadi N.E."/>
            <person name="Vos R."/>
            <person name="Hasami M.H."/>
            <person name="Devisetty U.K."/>
            <person name="Aguiy J.C."/>
        </authorList>
    </citation>
    <scope>NUCLEOTIDE SEQUENCE [LARGE SCALE GENOMIC DNA]</scope>
    <source>
        <strain evidence="12">JCA_2017</strain>
    </source>
</reference>
<keyword evidence="2 8" id="KW-0863">Zinc-finger</keyword>
<comment type="subcellular location">
    <subcellularLocation>
        <location evidence="8 9">Nucleus</location>
    </subcellularLocation>
</comment>
<evidence type="ECO:0000256" key="10">
    <source>
        <dbReference type="SAM" id="MobiDB-lite"/>
    </source>
</evidence>
<dbReference type="GO" id="GO:0003700">
    <property type="term" value="F:DNA-binding transcription factor activity"/>
    <property type="evidence" value="ECO:0007669"/>
    <property type="project" value="UniProtKB-UniRule"/>
</dbReference>